<dbReference type="Pfam" id="PF04226">
    <property type="entry name" value="Transgly_assoc"/>
    <property type="match status" value="1"/>
</dbReference>
<evidence type="ECO:0000256" key="7">
    <source>
        <dbReference type="SAM" id="Phobius"/>
    </source>
</evidence>
<comment type="subcellular location">
    <subcellularLocation>
        <location evidence="1">Cell membrane</location>
        <topology evidence="1">Multi-pass membrane protein</topology>
    </subcellularLocation>
</comment>
<comment type="similarity">
    <text evidence="2">Belongs to the UPF0410 family.</text>
</comment>
<sequence>MTNIIGTIIVGFLVGLIARAIKPGDDRMGLIFTTLLGIAGAALARVIGASFGLYGPYEAAGWVASVLGAIVLLLLVGVLRGSRTRRR</sequence>
<keyword evidence="5 7" id="KW-1133">Transmembrane helix</keyword>
<gene>
    <name evidence="8" type="ORF">EZ242_08245</name>
</gene>
<dbReference type="AlphaFoldDB" id="A0A4Z0BT95"/>
<keyword evidence="3" id="KW-1003">Cell membrane</keyword>
<dbReference type="PANTHER" id="PTHR33884:SF7">
    <property type="entry name" value="BSL8023 PROTEIN"/>
    <property type="match status" value="1"/>
</dbReference>
<evidence type="ECO:0000256" key="2">
    <source>
        <dbReference type="ARBA" id="ARBA00011006"/>
    </source>
</evidence>
<evidence type="ECO:0000313" key="8">
    <source>
        <dbReference type="EMBL" id="TFZ01694.1"/>
    </source>
</evidence>
<dbReference type="EMBL" id="SMLL01000003">
    <property type="protein sequence ID" value="TFZ01694.1"/>
    <property type="molecule type" value="Genomic_DNA"/>
</dbReference>
<keyword evidence="9" id="KW-1185">Reference proteome</keyword>
<proteinExistence type="inferred from homology"/>
<name>A0A4Z0BT95_9BURK</name>
<feature type="transmembrane region" description="Helical" evidence="7">
    <location>
        <begin position="59"/>
        <end position="79"/>
    </location>
</feature>
<evidence type="ECO:0000256" key="3">
    <source>
        <dbReference type="ARBA" id="ARBA00022475"/>
    </source>
</evidence>
<keyword evidence="6 7" id="KW-0472">Membrane</keyword>
<evidence type="ECO:0000256" key="1">
    <source>
        <dbReference type="ARBA" id="ARBA00004651"/>
    </source>
</evidence>
<dbReference type="OrthoDB" id="9811343at2"/>
<reference evidence="8 9" key="1">
    <citation type="submission" date="2019-03" db="EMBL/GenBank/DDBJ databases">
        <title>Ramlibacter rhizophilus CCTCC AB2015357, whole genome shotgun sequence.</title>
        <authorList>
            <person name="Zhang X."/>
            <person name="Feng G."/>
            <person name="Zhu H."/>
        </authorList>
    </citation>
    <scope>NUCLEOTIDE SEQUENCE [LARGE SCALE GENOMIC DNA]</scope>
    <source>
        <strain evidence="8 9">CCTCC AB2015357</strain>
    </source>
</reference>
<dbReference type="Proteomes" id="UP000297564">
    <property type="component" value="Unassembled WGS sequence"/>
</dbReference>
<keyword evidence="4 7" id="KW-0812">Transmembrane</keyword>
<evidence type="ECO:0000256" key="5">
    <source>
        <dbReference type="ARBA" id="ARBA00022989"/>
    </source>
</evidence>
<dbReference type="PANTHER" id="PTHR33884">
    <property type="entry name" value="UPF0410 PROTEIN YMGE"/>
    <property type="match status" value="1"/>
</dbReference>
<feature type="transmembrane region" description="Helical" evidence="7">
    <location>
        <begin position="6"/>
        <end position="21"/>
    </location>
</feature>
<feature type="transmembrane region" description="Helical" evidence="7">
    <location>
        <begin position="28"/>
        <end position="47"/>
    </location>
</feature>
<evidence type="ECO:0000313" key="9">
    <source>
        <dbReference type="Proteomes" id="UP000297564"/>
    </source>
</evidence>
<evidence type="ECO:0000256" key="4">
    <source>
        <dbReference type="ARBA" id="ARBA00022692"/>
    </source>
</evidence>
<evidence type="ECO:0000256" key="6">
    <source>
        <dbReference type="ARBA" id="ARBA00023136"/>
    </source>
</evidence>
<comment type="caution">
    <text evidence="8">The sequence shown here is derived from an EMBL/GenBank/DDBJ whole genome shotgun (WGS) entry which is preliminary data.</text>
</comment>
<dbReference type="GO" id="GO:0005886">
    <property type="term" value="C:plasma membrane"/>
    <property type="evidence" value="ECO:0007669"/>
    <property type="project" value="UniProtKB-SubCell"/>
</dbReference>
<organism evidence="8 9">
    <name type="scientific">Ramlibacter rhizophilus</name>
    <dbReference type="NCBI Taxonomy" id="1781167"/>
    <lineage>
        <taxon>Bacteria</taxon>
        <taxon>Pseudomonadati</taxon>
        <taxon>Pseudomonadota</taxon>
        <taxon>Betaproteobacteria</taxon>
        <taxon>Burkholderiales</taxon>
        <taxon>Comamonadaceae</taxon>
        <taxon>Ramlibacter</taxon>
    </lineage>
</organism>
<protein>
    <submittedName>
        <fullName evidence="8">GlsB/YeaQ/YmgE family stress response membrane protein</fullName>
    </submittedName>
</protein>
<dbReference type="InterPro" id="IPR007341">
    <property type="entry name" value="Transgly_assoc"/>
</dbReference>
<accession>A0A4Z0BT95</accession>